<dbReference type="EMBL" id="CP072455">
    <property type="protein sequence ID" value="QTL39991.1"/>
    <property type="molecule type" value="Genomic_DNA"/>
</dbReference>
<dbReference type="Proteomes" id="UP000225833">
    <property type="component" value="Unassembled WGS sequence"/>
</dbReference>
<gene>
    <name evidence="2" type="ORF">HGO23_00670</name>
    <name evidence="1" type="ORF">Xbud_01456</name>
</gene>
<dbReference type="Proteomes" id="UP000665047">
    <property type="component" value="Chromosome"/>
</dbReference>
<name>A0A2D0J257_XENBU</name>
<dbReference type="RefSeq" id="WP_099135420.1">
    <property type="nucleotide sequence ID" value="NZ_CAWNNJ010000119.1"/>
</dbReference>
<reference evidence="1 3" key="1">
    <citation type="journal article" date="2017" name="Nat. Microbiol.">
        <title>Natural product diversity associated with the nematode symbionts Photorhabdus and Xenorhabdus.</title>
        <authorList>
            <person name="Tobias N.J."/>
            <person name="Wolff H."/>
            <person name="Djahanschiri B."/>
            <person name="Grundmann F."/>
            <person name="Kronenwerth M."/>
            <person name="Shi Y.M."/>
            <person name="Simonyi S."/>
            <person name="Grun P."/>
            <person name="Shapiro-Ilan D."/>
            <person name="Pidot S.J."/>
            <person name="Stinear T.P."/>
            <person name="Ebersberger I."/>
            <person name="Bode H.B."/>
        </authorList>
    </citation>
    <scope>NUCLEOTIDE SEQUENCE [LARGE SCALE GENOMIC DNA]</scope>
    <source>
        <strain evidence="1 3">DSM 16342</strain>
    </source>
</reference>
<organism evidence="1 3">
    <name type="scientific">Xenorhabdus budapestensis</name>
    <dbReference type="NCBI Taxonomy" id="290110"/>
    <lineage>
        <taxon>Bacteria</taxon>
        <taxon>Pseudomonadati</taxon>
        <taxon>Pseudomonadota</taxon>
        <taxon>Gammaproteobacteria</taxon>
        <taxon>Enterobacterales</taxon>
        <taxon>Morganellaceae</taxon>
        <taxon>Xenorhabdus</taxon>
    </lineage>
</organism>
<proteinExistence type="predicted"/>
<protein>
    <submittedName>
        <fullName evidence="1">Uncharacterized protein</fullName>
    </submittedName>
</protein>
<evidence type="ECO:0000313" key="3">
    <source>
        <dbReference type="Proteomes" id="UP000225833"/>
    </source>
</evidence>
<evidence type="ECO:0000313" key="2">
    <source>
        <dbReference type="EMBL" id="QTL39991.1"/>
    </source>
</evidence>
<evidence type="ECO:0000313" key="4">
    <source>
        <dbReference type="Proteomes" id="UP000665047"/>
    </source>
</evidence>
<keyword evidence="4" id="KW-1185">Reference proteome</keyword>
<accession>A0A2D0J257</accession>
<reference evidence="2 4" key="2">
    <citation type="submission" date="2021-03" db="EMBL/GenBank/DDBJ databases">
        <title>Complete Genome Sequence Data of Xenorhabdus budapestensis strain C72, a Candidate Biological Control Agent, from China.</title>
        <authorList>
            <person name="LI B."/>
            <person name="WANG S."/>
            <person name="QIU D."/>
        </authorList>
    </citation>
    <scope>NUCLEOTIDE SEQUENCE [LARGE SCALE GENOMIC DNA]</scope>
    <source>
        <strain evidence="2 4">C-7-2</strain>
    </source>
</reference>
<dbReference type="OrthoDB" id="158131at2"/>
<evidence type="ECO:0000313" key="1">
    <source>
        <dbReference type="EMBL" id="PHM28447.1"/>
    </source>
</evidence>
<dbReference type="EMBL" id="NIBS01000005">
    <property type="protein sequence ID" value="PHM28447.1"/>
    <property type="molecule type" value="Genomic_DNA"/>
</dbReference>
<sequence>MKLNRTDFSQLVDRNLPNNIFTRTLGNEKFIPYLISSLEELFKKLQLSLSDNNDQPEFRL</sequence>
<dbReference type="AlphaFoldDB" id="A0A2D0J257"/>